<dbReference type="SUPFAM" id="SSF50729">
    <property type="entry name" value="PH domain-like"/>
    <property type="match status" value="1"/>
</dbReference>
<comment type="caution">
    <text evidence="3">The sequence shown here is derived from an EMBL/GenBank/DDBJ whole genome shotgun (WGS) entry which is preliminary data.</text>
</comment>
<protein>
    <recommendedName>
        <fullName evidence="2">PH domain-containing protein</fullName>
    </recommendedName>
</protein>
<dbReference type="InterPro" id="IPR001849">
    <property type="entry name" value="PH_domain"/>
</dbReference>
<dbReference type="AlphaFoldDB" id="A0AAU9J9U2"/>
<proteinExistence type="predicted"/>
<evidence type="ECO:0000313" key="4">
    <source>
        <dbReference type="Proteomes" id="UP001162131"/>
    </source>
</evidence>
<evidence type="ECO:0000259" key="2">
    <source>
        <dbReference type="SMART" id="SM00233"/>
    </source>
</evidence>
<dbReference type="SMART" id="SM00233">
    <property type="entry name" value="PH"/>
    <property type="match status" value="1"/>
</dbReference>
<evidence type="ECO:0000313" key="3">
    <source>
        <dbReference type="EMBL" id="CAG9324040.1"/>
    </source>
</evidence>
<evidence type="ECO:0000256" key="1">
    <source>
        <dbReference type="SAM" id="MobiDB-lite"/>
    </source>
</evidence>
<dbReference type="Gene3D" id="2.30.29.30">
    <property type="entry name" value="Pleckstrin-homology domain (PH domain)/Phosphotyrosine-binding domain (PTB)"/>
    <property type="match status" value="1"/>
</dbReference>
<reference evidence="3" key="1">
    <citation type="submission" date="2021-09" db="EMBL/GenBank/DDBJ databases">
        <authorList>
            <consortium name="AG Swart"/>
            <person name="Singh M."/>
            <person name="Singh A."/>
            <person name="Seah K."/>
            <person name="Emmerich C."/>
        </authorList>
    </citation>
    <scope>NUCLEOTIDE SEQUENCE</scope>
    <source>
        <strain evidence="3">ATCC30299</strain>
    </source>
</reference>
<dbReference type="EMBL" id="CAJZBQ010000035">
    <property type="protein sequence ID" value="CAG9324040.1"/>
    <property type="molecule type" value="Genomic_DNA"/>
</dbReference>
<feature type="region of interest" description="Disordered" evidence="1">
    <location>
        <begin position="221"/>
        <end position="242"/>
    </location>
</feature>
<accession>A0AAU9J9U2</accession>
<sequence length="400" mass="46697">MAKDLINQLFICKDRLVEESLKGFEESKLLRRLISGTVMNKYAYNNGKKHPREFSISPDLKYFQWKIENSNRKLRRFSINDINDVVIGNSEFSCKVSSMNLKNDSENLCFTIKLKQRNVDIVAPTDRERDMWVRGVSLLIGSDEMASEKSIKSLDEEINDLKKHLLKKSKSEVHFEGAAIDNSSDEGIIENEDTKKFKNKIKSLEQERQILNDQIKHLTEEIDKKTSEDQSKKKQMGQRDKQIKEYENQIEILKAQCDSAEKDYTQRTVSIEEKLTQKDTALMSLQAEYEEFKKQIKDSFNKTLVQKVQQYRESKEVLCSYVAYLKQRLDSIEKEVSLWQAVVHTHVLPVFQAKKPGRMPQFKEVLSFALDIMERKLDTDRSQTQFISLLNEARKNVKSS</sequence>
<organism evidence="3 4">
    <name type="scientific">Blepharisma stoltei</name>
    <dbReference type="NCBI Taxonomy" id="1481888"/>
    <lineage>
        <taxon>Eukaryota</taxon>
        <taxon>Sar</taxon>
        <taxon>Alveolata</taxon>
        <taxon>Ciliophora</taxon>
        <taxon>Postciliodesmatophora</taxon>
        <taxon>Heterotrichea</taxon>
        <taxon>Heterotrichida</taxon>
        <taxon>Blepharismidae</taxon>
        <taxon>Blepharisma</taxon>
    </lineage>
</organism>
<dbReference type="InterPro" id="IPR011993">
    <property type="entry name" value="PH-like_dom_sf"/>
</dbReference>
<keyword evidence="4" id="KW-1185">Reference proteome</keyword>
<name>A0AAU9J9U2_9CILI</name>
<gene>
    <name evidence="3" type="ORF">BSTOLATCC_MIC35062</name>
</gene>
<feature type="domain" description="PH" evidence="2">
    <location>
        <begin position="32"/>
        <end position="143"/>
    </location>
</feature>
<dbReference type="Proteomes" id="UP001162131">
    <property type="component" value="Unassembled WGS sequence"/>
</dbReference>